<dbReference type="AlphaFoldDB" id="A0A437QAI6"/>
<evidence type="ECO:0000313" key="2">
    <source>
        <dbReference type="Proteomes" id="UP000282818"/>
    </source>
</evidence>
<proteinExistence type="predicted"/>
<evidence type="ECO:0000313" key="1">
    <source>
        <dbReference type="EMBL" id="RVU31572.1"/>
    </source>
</evidence>
<dbReference type="Proteomes" id="UP000282818">
    <property type="component" value="Unassembled WGS sequence"/>
</dbReference>
<dbReference type="RefSeq" id="WP_127693431.1">
    <property type="nucleotide sequence ID" value="NZ_SACQ01000002.1"/>
</dbReference>
<gene>
    <name evidence="1" type="ORF">EOE65_06225</name>
</gene>
<name>A0A437QAI6_9GAMM</name>
<keyword evidence="2" id="KW-1185">Reference proteome</keyword>
<sequence>MFPYLVCEFAKETLGNLVKECFGSNFPDIVKKDQVNYIFNYLGDLDAESILLEADYVDKDYLEDYSNYYVKCFNGYGPRCARLHFFDKKIDHSVIDKVIDSNCEDKVRLLQESYLGFIVVKPLPKTFIGKTCLKQYPAFKEEENIRCILSKPYEVNLFGVRLSIDSVAFQEQDRVLSACATTAIWSSLHALSWSNVRDIPSCGDITANAINHVAGSSNRFPNNGLTNKQILRALDVEGLRHHRVDVHNLSIDVFMRSIRYHLDSGLPIILGAEIYSIGDELKHIGGHAVSVLGYNRSENRRSLYIHDDRVGPFARAAIQPLSDFGEIKDHKGRDWCLVLQRKDDEGNWVEPHQIIMPESIIVPSHKKNRIPEFYIRNTCDCILSTFDAFKKALENKGKSASQEFDYSIKIEQISDIKERVMQRSVVNKRQVLLSSLARFQWVASFTADGKAAFDILFDATDIPQGDAVSAFIKYDDKAFSFIRSILLRHKDHSELENSFNGKNFCNSLLLSLAPASEDYNAFLDEMYGELRAPKYINKEEAQLYNSEEFDVKKYYGSTQSSLENAFDISVGDKLIWAISHEGALLIGQEVEGELGHPSITGMKPARISGELCKESAGWVINAKSGRYSSNYQNANTLLENALVRFQEIFPKSSECIKHKPYHPKPH</sequence>
<reference evidence="1 2" key="1">
    <citation type="submission" date="2019-01" db="EMBL/GenBank/DDBJ databases">
        <authorList>
            <person name="Chen W.-M."/>
        </authorList>
    </citation>
    <scope>NUCLEOTIDE SEQUENCE [LARGE SCALE GENOMIC DNA]</scope>
    <source>
        <strain evidence="1 2">HPM-16</strain>
    </source>
</reference>
<organism evidence="1 2">
    <name type="scientific">Neptunomonas marina</name>
    <dbReference type="NCBI Taxonomy" id="1815562"/>
    <lineage>
        <taxon>Bacteria</taxon>
        <taxon>Pseudomonadati</taxon>
        <taxon>Pseudomonadota</taxon>
        <taxon>Gammaproteobacteria</taxon>
        <taxon>Oceanospirillales</taxon>
        <taxon>Oceanospirillaceae</taxon>
        <taxon>Neptunomonas</taxon>
    </lineage>
</organism>
<dbReference type="EMBL" id="SACQ01000002">
    <property type="protein sequence ID" value="RVU31572.1"/>
    <property type="molecule type" value="Genomic_DNA"/>
</dbReference>
<comment type="caution">
    <text evidence="1">The sequence shown here is derived from an EMBL/GenBank/DDBJ whole genome shotgun (WGS) entry which is preliminary data.</text>
</comment>
<protein>
    <submittedName>
        <fullName evidence="1">Uncharacterized protein</fullName>
    </submittedName>
</protein>
<accession>A0A437QAI6</accession>